<keyword evidence="2" id="KW-0328">Glycosyltransferase</keyword>
<dbReference type="RefSeq" id="XP_007816590.2">
    <property type="nucleotide sequence ID" value="XM_007818399.2"/>
</dbReference>
<evidence type="ECO:0000313" key="6">
    <source>
        <dbReference type="Proteomes" id="UP000002498"/>
    </source>
</evidence>
<dbReference type="HOGENOM" id="CLU_032992_1_0_1"/>
<evidence type="ECO:0000256" key="1">
    <source>
        <dbReference type="ARBA" id="ARBA00006721"/>
    </source>
</evidence>
<dbReference type="InterPro" id="IPR050757">
    <property type="entry name" value="Collagen_mod_GT25"/>
</dbReference>
<comment type="caution">
    <text evidence="5">The sequence shown here is derived from an EMBL/GenBank/DDBJ whole genome shotgun (WGS) entry which is preliminary data.</text>
</comment>
<dbReference type="PANTHER" id="PTHR10730">
    <property type="entry name" value="PROCOLLAGEN-LYSINE,2-OXOGLUTARATE 5-DIOXYGENASE/GLYCOSYLTRANSFERASE 25 FAMILY MEMBER"/>
    <property type="match status" value="1"/>
</dbReference>
<comment type="similarity">
    <text evidence="1">Belongs to the glycosyltransferase 25 family.</text>
</comment>
<dbReference type="KEGG" id="maj:MAA_00401"/>
<reference evidence="5 6" key="2">
    <citation type="journal article" date="2014" name="Proc. Natl. Acad. Sci. U.S.A.">
        <title>Trajectory and genomic determinants of fungal-pathogen speciation and host adaptation.</title>
        <authorList>
            <person name="Hu X."/>
            <person name="Xiao G."/>
            <person name="Zheng P."/>
            <person name="Shang Y."/>
            <person name="Su Y."/>
            <person name="Zhang X."/>
            <person name="Liu X."/>
            <person name="Zhan S."/>
            <person name="St Leger R.J."/>
            <person name="Wang C."/>
        </authorList>
    </citation>
    <scope>GENOME REANNOTATION</scope>
    <source>
        <strain evidence="6">ARSEF 23 / ATCC MYA-3075</strain>
    </source>
</reference>
<protein>
    <submittedName>
        <fullName evidence="5">Glycosyltransferase family 25 protein</fullName>
    </submittedName>
</protein>
<organism evidence="5 6">
    <name type="scientific">Metarhizium robertsii (strain ARSEF 23 / ATCC MYA-3075)</name>
    <name type="common">Metarhizium anisopliae (strain ARSEF 23)</name>
    <dbReference type="NCBI Taxonomy" id="655844"/>
    <lineage>
        <taxon>Eukaryota</taxon>
        <taxon>Fungi</taxon>
        <taxon>Dikarya</taxon>
        <taxon>Ascomycota</taxon>
        <taxon>Pezizomycotina</taxon>
        <taxon>Sordariomycetes</taxon>
        <taxon>Hypocreomycetidae</taxon>
        <taxon>Hypocreales</taxon>
        <taxon>Clavicipitaceae</taxon>
        <taxon>Metarhizium</taxon>
    </lineage>
</organism>
<dbReference type="InterPro" id="IPR002654">
    <property type="entry name" value="Glyco_trans_25"/>
</dbReference>
<gene>
    <name evidence="5" type="ORF">MAA_00401</name>
</gene>
<sequence>MLGLLRRRVLWPLGALVLILIVFTIQRSYSSPESSVAHFRALDKSDSLGHVFNSTLGFEDILVVGMPSRTDRRDGMILGAALSELKINFVDGVRGDDVNEKAIPVPKDRNNHLKGPVLGSWRGHMNAIHEVVRRNLSSALIMEDDVDWDVRIREQLHDFAVSIRALTQPLRRQPGKYADPTYPNPGDGSPRKLPDMNFFSLPDTVRPLISPYGDNWDVLWLGHCGMHFVFEHSNLIPKGRVVKENDASVPPKKNLWSINKPFSLVDEYPEHTRVVHHAQEGVCSLAYAVSQQGARNMLREIALKPATDAFDILLRRPYQTSVPEYQPKSVFPPSADMVRFSVRLNAEVILNGSTNYIDQFPDSAE</sequence>
<evidence type="ECO:0000256" key="3">
    <source>
        <dbReference type="ARBA" id="ARBA00022679"/>
    </source>
</evidence>
<dbReference type="GeneID" id="19254687"/>
<keyword evidence="6" id="KW-1185">Reference proteome</keyword>
<dbReference type="Proteomes" id="UP000002498">
    <property type="component" value="Unassembled WGS sequence"/>
</dbReference>
<name>E9EJ50_METRA</name>
<reference evidence="5 6" key="1">
    <citation type="journal article" date="2011" name="PLoS Genet.">
        <title>Genome sequencing and comparative transcriptomics of the model entomopathogenic fungi Metarhizium anisopliae and M. acridum.</title>
        <authorList>
            <person name="Gao Q."/>
            <person name="Jin K."/>
            <person name="Ying S.H."/>
            <person name="Zhang Y."/>
            <person name="Xiao G."/>
            <person name="Shang Y."/>
            <person name="Duan Z."/>
            <person name="Hu X."/>
            <person name="Xie X.Q."/>
            <person name="Zhou G."/>
            <person name="Peng G."/>
            <person name="Luo Z."/>
            <person name="Huang W."/>
            <person name="Wang B."/>
            <person name="Fang W."/>
            <person name="Wang S."/>
            <person name="Zhong Y."/>
            <person name="Ma L.J."/>
            <person name="St Leger R.J."/>
            <person name="Zhao G.P."/>
            <person name="Pei Y."/>
            <person name="Feng M.G."/>
            <person name="Xia Y."/>
            <person name="Wang C."/>
        </authorList>
    </citation>
    <scope>NUCLEOTIDE SEQUENCE [LARGE SCALE GENOMIC DNA]</scope>
    <source>
        <strain evidence="6">ARSEF 23 / ATCC MYA-3075</strain>
    </source>
</reference>
<dbReference type="GO" id="GO:0016740">
    <property type="term" value="F:transferase activity"/>
    <property type="evidence" value="ECO:0007669"/>
    <property type="project" value="UniProtKB-KW"/>
</dbReference>
<keyword evidence="3" id="KW-0808">Transferase</keyword>
<evidence type="ECO:0000256" key="4">
    <source>
        <dbReference type="SAM" id="MobiDB-lite"/>
    </source>
</evidence>
<accession>E9EJ50</accession>
<dbReference type="CDD" id="cd06532">
    <property type="entry name" value="Glyco_transf_25"/>
    <property type="match status" value="1"/>
</dbReference>
<dbReference type="AlphaFoldDB" id="E9EJ50"/>
<evidence type="ECO:0000313" key="5">
    <source>
        <dbReference type="EMBL" id="EFZ03327.2"/>
    </source>
</evidence>
<proteinExistence type="inferred from homology"/>
<dbReference type="EMBL" id="ADNJ02000003">
    <property type="protein sequence ID" value="EFZ03327.2"/>
    <property type="molecule type" value="Genomic_DNA"/>
</dbReference>
<dbReference type="PANTHER" id="PTHR10730:SF53">
    <property type="entry name" value="GLYCOSYLTRANSFERASE 25 FAMILY MEMBER"/>
    <property type="match status" value="1"/>
</dbReference>
<feature type="region of interest" description="Disordered" evidence="4">
    <location>
        <begin position="172"/>
        <end position="191"/>
    </location>
</feature>
<dbReference type="OrthoDB" id="47375at2759"/>
<evidence type="ECO:0000256" key="2">
    <source>
        <dbReference type="ARBA" id="ARBA00022676"/>
    </source>
</evidence>